<reference evidence="3" key="1">
    <citation type="journal article" date="2017" name="Nat. Ecol. Evol.">
        <title>Genome expansion and lineage-specific genetic innovations in the forest pathogenic fungi Armillaria.</title>
        <authorList>
            <person name="Sipos G."/>
            <person name="Prasanna A.N."/>
            <person name="Walter M.C."/>
            <person name="O'Connor E."/>
            <person name="Balint B."/>
            <person name="Krizsan K."/>
            <person name="Kiss B."/>
            <person name="Hess J."/>
            <person name="Varga T."/>
            <person name="Slot J."/>
            <person name="Riley R."/>
            <person name="Boka B."/>
            <person name="Rigling D."/>
            <person name="Barry K."/>
            <person name="Lee J."/>
            <person name="Mihaltcheva S."/>
            <person name="LaButti K."/>
            <person name="Lipzen A."/>
            <person name="Waldron R."/>
            <person name="Moloney N.M."/>
            <person name="Sperisen C."/>
            <person name="Kredics L."/>
            <person name="Vagvoelgyi C."/>
            <person name="Patrignani A."/>
            <person name="Fitzpatrick D."/>
            <person name="Nagy I."/>
            <person name="Doyle S."/>
            <person name="Anderson J.B."/>
            <person name="Grigoriev I.V."/>
            <person name="Gueldener U."/>
            <person name="Muensterkoetter M."/>
            <person name="Nagy L.G."/>
        </authorList>
    </citation>
    <scope>NUCLEOTIDE SEQUENCE [LARGE SCALE GENOMIC DNA]</scope>
    <source>
        <strain evidence="3">28-4</strain>
    </source>
</reference>
<feature type="region of interest" description="Disordered" evidence="1">
    <location>
        <begin position="1"/>
        <end position="24"/>
    </location>
</feature>
<dbReference type="EMBL" id="KZ293517">
    <property type="protein sequence ID" value="PBK58969.1"/>
    <property type="molecule type" value="Genomic_DNA"/>
</dbReference>
<evidence type="ECO:0000313" key="3">
    <source>
        <dbReference type="Proteomes" id="UP000218334"/>
    </source>
</evidence>
<proteinExistence type="predicted"/>
<name>A0A2H3AJ43_9AGAR</name>
<dbReference type="Proteomes" id="UP000218334">
    <property type="component" value="Unassembled WGS sequence"/>
</dbReference>
<sequence length="103" mass="11524">MAPAKDWTRSIPSSTSPSPLPKDGPRLLRVLVVAMGYVLSKVYHPLSRLPCAHICRLTSGWARRLAWSSCSVPFGYGGIVKLLTPNDRRSMLRLFQVIFLWGN</sequence>
<accession>A0A2H3AJ43</accession>
<organism evidence="2 3">
    <name type="scientific">Armillaria solidipes</name>
    <dbReference type="NCBI Taxonomy" id="1076256"/>
    <lineage>
        <taxon>Eukaryota</taxon>
        <taxon>Fungi</taxon>
        <taxon>Dikarya</taxon>
        <taxon>Basidiomycota</taxon>
        <taxon>Agaricomycotina</taxon>
        <taxon>Agaricomycetes</taxon>
        <taxon>Agaricomycetidae</taxon>
        <taxon>Agaricales</taxon>
        <taxon>Marasmiineae</taxon>
        <taxon>Physalacriaceae</taxon>
        <taxon>Armillaria</taxon>
    </lineage>
</organism>
<gene>
    <name evidence="2" type="ORF">ARMSODRAFT_967312</name>
</gene>
<protein>
    <submittedName>
        <fullName evidence="2">Uncharacterized protein</fullName>
    </submittedName>
</protein>
<evidence type="ECO:0000313" key="2">
    <source>
        <dbReference type="EMBL" id="PBK58969.1"/>
    </source>
</evidence>
<dbReference type="AlphaFoldDB" id="A0A2H3AJ43"/>
<keyword evidence="3" id="KW-1185">Reference proteome</keyword>
<evidence type="ECO:0000256" key="1">
    <source>
        <dbReference type="SAM" id="MobiDB-lite"/>
    </source>
</evidence>